<dbReference type="NCBIfam" id="TIGR01439">
    <property type="entry name" value="lp_hng_hel_AbrB"/>
    <property type="match status" value="1"/>
</dbReference>
<dbReference type="GO" id="GO:0003677">
    <property type="term" value="F:DNA binding"/>
    <property type="evidence" value="ECO:0007669"/>
    <property type="project" value="UniProtKB-UniRule"/>
</dbReference>
<dbReference type="PANTHER" id="PTHR36432:SF1">
    <property type="entry name" value="STAGE V SPORULATION PROTEIN T"/>
    <property type="match status" value="1"/>
</dbReference>
<gene>
    <name evidence="3" type="primary">spoVT</name>
    <name evidence="3" type="ORF">H9Q79_12405</name>
</gene>
<dbReference type="RefSeq" id="WP_118643548.1">
    <property type="nucleotide sequence ID" value="NZ_CP060635.1"/>
</dbReference>
<dbReference type="Gene3D" id="3.30.450.40">
    <property type="match status" value="1"/>
</dbReference>
<evidence type="ECO:0000259" key="2">
    <source>
        <dbReference type="PROSITE" id="PS51740"/>
    </source>
</evidence>
<dbReference type="InterPro" id="IPR014213">
    <property type="entry name" value="SpoVT"/>
</dbReference>
<dbReference type="NCBIfam" id="TIGR02851">
    <property type="entry name" value="spore_V_T"/>
    <property type="match status" value="1"/>
</dbReference>
<dbReference type="PROSITE" id="PS51740">
    <property type="entry name" value="SPOVT_ABRB"/>
    <property type="match status" value="1"/>
</dbReference>
<evidence type="ECO:0000256" key="1">
    <source>
        <dbReference type="PROSITE-ProRule" id="PRU01076"/>
    </source>
</evidence>
<dbReference type="InterPro" id="IPR037914">
    <property type="entry name" value="SpoVT-AbrB_sf"/>
</dbReference>
<protein>
    <submittedName>
        <fullName evidence="3">Stage V sporulation protein T</fullName>
    </submittedName>
</protein>
<dbReference type="InterPro" id="IPR007159">
    <property type="entry name" value="SpoVT-AbrB_dom"/>
</dbReference>
<keyword evidence="1" id="KW-0238">DNA-binding</keyword>
<dbReference type="KEGG" id="whj:H9Q79_12405"/>
<dbReference type="Gene3D" id="2.10.260.10">
    <property type="match status" value="1"/>
</dbReference>
<dbReference type="Proteomes" id="UP000515860">
    <property type="component" value="Chromosome"/>
</dbReference>
<dbReference type="Pfam" id="PF04014">
    <property type="entry name" value="MazE_antitoxin"/>
    <property type="match status" value="1"/>
</dbReference>
<organism evidence="3 4">
    <name type="scientific">Wansuia hejianensis</name>
    <dbReference type="NCBI Taxonomy" id="2763667"/>
    <lineage>
        <taxon>Bacteria</taxon>
        <taxon>Bacillati</taxon>
        <taxon>Bacillota</taxon>
        <taxon>Clostridia</taxon>
        <taxon>Lachnospirales</taxon>
        <taxon>Lachnospiraceae</taxon>
        <taxon>Wansuia</taxon>
    </lineage>
</organism>
<sequence length="182" mass="19803">MKATGIVRRIDDLGRVVIPKEIRRTMRIREGEPMEIFTGREGEIILKKYSPIGELGVFAREYAQSLSQVSGHLVCISDHDQIIAACGPDQKEYQGKNISTELEQAITDRESISAGRNERGFIPVAEGDKLESSSQVVVPIISAGDAIGSVVLLGKTTGNKMGEAEQKLAMAASLFLGKQMEQ</sequence>
<dbReference type="AlphaFoldDB" id="A0A7G9GA83"/>
<evidence type="ECO:0000313" key="3">
    <source>
        <dbReference type="EMBL" id="QNM07715.1"/>
    </source>
</evidence>
<accession>A0A7G9GA83</accession>
<name>A0A7G9GA83_9FIRM</name>
<dbReference type="Pfam" id="PF15714">
    <property type="entry name" value="SpoVT_C"/>
    <property type="match status" value="1"/>
</dbReference>
<dbReference type="PIRSF" id="PIRSF026579">
    <property type="entry name" value="Spore_V_T"/>
    <property type="match status" value="1"/>
</dbReference>
<dbReference type="InterPro" id="IPR052731">
    <property type="entry name" value="B_subtilis_Trans_State_Reg"/>
</dbReference>
<dbReference type="PANTHER" id="PTHR36432">
    <property type="match status" value="1"/>
</dbReference>
<reference evidence="3 4" key="1">
    <citation type="submission" date="2020-08" db="EMBL/GenBank/DDBJ databases">
        <authorList>
            <person name="Liu C."/>
            <person name="Sun Q."/>
        </authorList>
    </citation>
    <scope>NUCLEOTIDE SEQUENCE [LARGE SCALE GENOMIC DNA]</scope>
    <source>
        <strain evidence="3 4">NSJ-29</strain>
    </source>
</reference>
<evidence type="ECO:0000313" key="4">
    <source>
        <dbReference type="Proteomes" id="UP000515860"/>
    </source>
</evidence>
<dbReference type="InterPro" id="IPR029016">
    <property type="entry name" value="GAF-like_dom_sf"/>
</dbReference>
<dbReference type="EMBL" id="CP060635">
    <property type="protein sequence ID" value="QNM07715.1"/>
    <property type="molecule type" value="Genomic_DNA"/>
</dbReference>
<dbReference type="SUPFAM" id="SSF89447">
    <property type="entry name" value="AbrB/MazE/MraZ-like"/>
    <property type="match status" value="1"/>
</dbReference>
<proteinExistence type="predicted"/>
<dbReference type="SMART" id="SM00966">
    <property type="entry name" value="SpoVT_AbrB"/>
    <property type="match status" value="1"/>
</dbReference>
<keyword evidence="4" id="KW-1185">Reference proteome</keyword>
<feature type="domain" description="SpoVT-AbrB" evidence="2">
    <location>
        <begin position="5"/>
        <end position="51"/>
    </location>
</feature>